<keyword evidence="3" id="KW-1185">Reference proteome</keyword>
<dbReference type="PRINTS" id="PR00598">
    <property type="entry name" value="HTHMARR"/>
</dbReference>
<accession>A0A7W7CP87</accession>
<dbReference type="InterPro" id="IPR036388">
    <property type="entry name" value="WH-like_DNA-bd_sf"/>
</dbReference>
<dbReference type="PROSITE" id="PS50995">
    <property type="entry name" value="HTH_MARR_2"/>
    <property type="match status" value="1"/>
</dbReference>
<dbReference type="InterPro" id="IPR039422">
    <property type="entry name" value="MarR/SlyA-like"/>
</dbReference>
<dbReference type="SMART" id="SM00347">
    <property type="entry name" value="HTH_MARR"/>
    <property type="match status" value="1"/>
</dbReference>
<evidence type="ECO:0000313" key="3">
    <source>
        <dbReference type="Proteomes" id="UP000542742"/>
    </source>
</evidence>
<proteinExistence type="predicted"/>
<dbReference type="Gene3D" id="1.10.10.10">
    <property type="entry name" value="Winged helix-like DNA-binding domain superfamily/Winged helix DNA-binding domain"/>
    <property type="match status" value="1"/>
</dbReference>
<keyword evidence="2" id="KW-0238">DNA-binding</keyword>
<dbReference type="InterPro" id="IPR036390">
    <property type="entry name" value="WH_DNA-bd_sf"/>
</dbReference>
<dbReference type="RefSeq" id="WP_184950948.1">
    <property type="nucleotide sequence ID" value="NZ_BOMC01000079.1"/>
</dbReference>
<dbReference type="PANTHER" id="PTHR33164:SF43">
    <property type="entry name" value="HTH-TYPE TRANSCRIPTIONAL REPRESSOR YETL"/>
    <property type="match status" value="1"/>
</dbReference>
<dbReference type="AlphaFoldDB" id="A0A7W7CP87"/>
<protein>
    <submittedName>
        <fullName evidence="2">DNA-binding MarR family transcriptional regulator</fullName>
    </submittedName>
</protein>
<comment type="caution">
    <text evidence="2">The sequence shown here is derived from an EMBL/GenBank/DDBJ whole genome shotgun (WGS) entry which is preliminary data.</text>
</comment>
<dbReference type="Proteomes" id="UP000542742">
    <property type="component" value="Unassembled WGS sequence"/>
</dbReference>
<sequence length="156" mass="16753">MSNTTADFGAALGLLLRSYAEVVGPKLKDFPQGERGYQTLCEVVQGTPPSQAVLAAKLGIDRTMMTYLIDDLVEAGLVERQPNPADRRQRQIVATDRGRDAVAALCGQVAEAEQTALGTLDEQERALFRRLLDKAAGIGPMHTAEACAIVTDALQK</sequence>
<dbReference type="EMBL" id="JACHMF010000001">
    <property type="protein sequence ID" value="MBB4692202.1"/>
    <property type="molecule type" value="Genomic_DNA"/>
</dbReference>
<feature type="domain" description="HTH marR-type" evidence="1">
    <location>
        <begin position="5"/>
        <end position="137"/>
    </location>
</feature>
<dbReference type="GO" id="GO:0003700">
    <property type="term" value="F:DNA-binding transcription factor activity"/>
    <property type="evidence" value="ECO:0007669"/>
    <property type="project" value="InterPro"/>
</dbReference>
<gene>
    <name evidence="2" type="ORF">BKA14_002350</name>
</gene>
<evidence type="ECO:0000313" key="2">
    <source>
        <dbReference type="EMBL" id="MBB4692202.1"/>
    </source>
</evidence>
<reference evidence="2 3" key="1">
    <citation type="submission" date="2020-08" db="EMBL/GenBank/DDBJ databases">
        <title>Sequencing the genomes of 1000 actinobacteria strains.</title>
        <authorList>
            <person name="Klenk H.-P."/>
        </authorList>
    </citation>
    <scope>NUCLEOTIDE SEQUENCE [LARGE SCALE GENOMIC DNA]</scope>
    <source>
        <strain evidence="2 3">DSM 45518</strain>
    </source>
</reference>
<evidence type="ECO:0000259" key="1">
    <source>
        <dbReference type="PROSITE" id="PS50995"/>
    </source>
</evidence>
<dbReference type="SUPFAM" id="SSF46785">
    <property type="entry name" value="Winged helix' DNA-binding domain"/>
    <property type="match status" value="1"/>
</dbReference>
<dbReference type="GO" id="GO:0003677">
    <property type="term" value="F:DNA binding"/>
    <property type="evidence" value="ECO:0007669"/>
    <property type="project" value="UniProtKB-KW"/>
</dbReference>
<organism evidence="2 3">
    <name type="scientific">Paractinoplanes abujensis</name>
    <dbReference type="NCBI Taxonomy" id="882441"/>
    <lineage>
        <taxon>Bacteria</taxon>
        <taxon>Bacillati</taxon>
        <taxon>Actinomycetota</taxon>
        <taxon>Actinomycetes</taxon>
        <taxon>Micromonosporales</taxon>
        <taxon>Micromonosporaceae</taxon>
        <taxon>Paractinoplanes</taxon>
    </lineage>
</organism>
<dbReference type="InterPro" id="IPR000835">
    <property type="entry name" value="HTH_MarR-typ"/>
</dbReference>
<dbReference type="PANTHER" id="PTHR33164">
    <property type="entry name" value="TRANSCRIPTIONAL REGULATOR, MARR FAMILY"/>
    <property type="match status" value="1"/>
</dbReference>
<name>A0A7W7CP87_9ACTN</name>
<dbReference type="GO" id="GO:0006950">
    <property type="term" value="P:response to stress"/>
    <property type="evidence" value="ECO:0007669"/>
    <property type="project" value="TreeGrafter"/>
</dbReference>
<dbReference type="Pfam" id="PF01047">
    <property type="entry name" value="MarR"/>
    <property type="match status" value="1"/>
</dbReference>